<sequence length="91" mass="9924">MIPGHSFQGELRTGDFVSMYPHLSGKSQQTVTDAHVILQAYNFTQVDVKISRCRITRSQQSESESAVTIRTLTAGVSDRSLTACCTSSADL</sequence>
<protein>
    <submittedName>
        <fullName evidence="1">Uncharacterized protein</fullName>
    </submittedName>
</protein>
<organism evidence="1 2">
    <name type="scientific">Batillaria attramentaria</name>
    <dbReference type="NCBI Taxonomy" id="370345"/>
    <lineage>
        <taxon>Eukaryota</taxon>
        <taxon>Metazoa</taxon>
        <taxon>Spiralia</taxon>
        <taxon>Lophotrochozoa</taxon>
        <taxon>Mollusca</taxon>
        <taxon>Gastropoda</taxon>
        <taxon>Caenogastropoda</taxon>
        <taxon>Sorbeoconcha</taxon>
        <taxon>Cerithioidea</taxon>
        <taxon>Batillariidae</taxon>
        <taxon>Batillaria</taxon>
    </lineage>
</organism>
<comment type="caution">
    <text evidence="1">The sequence shown here is derived from an EMBL/GenBank/DDBJ whole genome shotgun (WGS) entry which is preliminary data.</text>
</comment>
<dbReference type="EMBL" id="JACVVK020000098">
    <property type="protein sequence ID" value="KAK7492917.1"/>
    <property type="molecule type" value="Genomic_DNA"/>
</dbReference>
<keyword evidence="2" id="KW-1185">Reference proteome</keyword>
<name>A0ABD0L0J1_9CAEN</name>
<dbReference type="Proteomes" id="UP001519460">
    <property type="component" value="Unassembled WGS sequence"/>
</dbReference>
<proteinExistence type="predicted"/>
<evidence type="ECO:0000313" key="2">
    <source>
        <dbReference type="Proteomes" id="UP001519460"/>
    </source>
</evidence>
<gene>
    <name evidence="1" type="ORF">BaRGS_00015864</name>
</gene>
<accession>A0ABD0L0J1</accession>
<reference evidence="1 2" key="1">
    <citation type="journal article" date="2023" name="Sci. Data">
        <title>Genome assembly of the Korean intertidal mud-creeper Batillaria attramentaria.</title>
        <authorList>
            <person name="Patra A.K."/>
            <person name="Ho P.T."/>
            <person name="Jun S."/>
            <person name="Lee S.J."/>
            <person name="Kim Y."/>
            <person name="Won Y.J."/>
        </authorList>
    </citation>
    <scope>NUCLEOTIDE SEQUENCE [LARGE SCALE GENOMIC DNA]</scope>
    <source>
        <strain evidence="1">Wonlab-2016</strain>
    </source>
</reference>
<evidence type="ECO:0000313" key="1">
    <source>
        <dbReference type="EMBL" id="KAK7492917.1"/>
    </source>
</evidence>
<dbReference type="AlphaFoldDB" id="A0ABD0L0J1"/>